<keyword evidence="1" id="KW-0472">Membrane</keyword>
<reference evidence="2 3" key="1">
    <citation type="journal article" date="2024" name="Proc. Natl. Acad. Sci. U.S.A.">
        <title>The evolutionary genomics of adaptation to stress in wild rhizobium bacteria.</title>
        <authorList>
            <person name="Kehlet-Delgado H."/>
            <person name="Montoya A.P."/>
            <person name="Jensen K.T."/>
            <person name="Wendlandt C.E."/>
            <person name="Dexheimer C."/>
            <person name="Roberts M."/>
            <person name="Torres Martinez L."/>
            <person name="Friesen M.L."/>
            <person name="Griffitts J.S."/>
            <person name="Porter S.S."/>
        </authorList>
    </citation>
    <scope>NUCLEOTIDE SEQUENCE [LARGE SCALE GENOMIC DNA]</scope>
    <source>
        <strain evidence="2 3">M0729</strain>
    </source>
</reference>
<keyword evidence="1" id="KW-1133">Transmembrane helix</keyword>
<evidence type="ECO:0000256" key="1">
    <source>
        <dbReference type="SAM" id="Phobius"/>
    </source>
</evidence>
<keyword evidence="1" id="KW-0812">Transmembrane</keyword>
<evidence type="ECO:0000313" key="3">
    <source>
        <dbReference type="Proteomes" id="UP001464387"/>
    </source>
</evidence>
<dbReference type="EMBL" id="JAMYPJ010000009">
    <property type="protein sequence ID" value="MER8933045.1"/>
    <property type="molecule type" value="Genomic_DNA"/>
</dbReference>
<dbReference type="Proteomes" id="UP001464387">
    <property type="component" value="Unassembled WGS sequence"/>
</dbReference>
<gene>
    <name evidence="2" type="ORF">NKI33_08720</name>
</gene>
<accession>A0ABV1YD09</accession>
<keyword evidence="3" id="KW-1185">Reference proteome</keyword>
<comment type="caution">
    <text evidence="2">The sequence shown here is derived from an EMBL/GenBank/DDBJ whole genome shotgun (WGS) entry which is preliminary data.</text>
</comment>
<organism evidence="2 3">
    <name type="scientific">Mesorhizobium opportunistum</name>
    <dbReference type="NCBI Taxonomy" id="593909"/>
    <lineage>
        <taxon>Bacteria</taxon>
        <taxon>Pseudomonadati</taxon>
        <taxon>Pseudomonadota</taxon>
        <taxon>Alphaproteobacteria</taxon>
        <taxon>Hyphomicrobiales</taxon>
        <taxon>Phyllobacteriaceae</taxon>
        <taxon>Mesorhizobium</taxon>
    </lineage>
</organism>
<sequence>MLPKRHGGLTVSIARNIPIRTIFTLIYLGAVTMAATALFPATASADRLQQCAREGGICRLPYPAEVVYGARGRTTSRYIERNAVPCSNRVFGDPAPGRPKSCFIVMRDRDQSDDDYDAPRRESWAVCADEGEFCDFDGRKVVRYGARGRFTQDVFRNGVQCDNDAFGDPAPDRRKRCYIKQ</sequence>
<proteinExistence type="predicted"/>
<protein>
    <submittedName>
        <fullName evidence="2">Uncharacterized protein</fullName>
    </submittedName>
</protein>
<name>A0ABV1YD09_9HYPH</name>
<feature type="transmembrane region" description="Helical" evidence="1">
    <location>
        <begin position="21"/>
        <end position="41"/>
    </location>
</feature>
<evidence type="ECO:0000313" key="2">
    <source>
        <dbReference type="EMBL" id="MER8933045.1"/>
    </source>
</evidence>
<dbReference type="RefSeq" id="WP_287268660.1">
    <property type="nucleotide sequence ID" value="NZ_JAMYMY010000027.1"/>
</dbReference>